<feature type="region of interest" description="Disordered" evidence="6">
    <location>
        <begin position="351"/>
        <end position="370"/>
    </location>
</feature>
<keyword evidence="9" id="KW-1185">Reference proteome</keyword>
<dbReference type="Pfam" id="PF13639">
    <property type="entry name" value="zf-RING_2"/>
    <property type="match status" value="1"/>
</dbReference>
<evidence type="ECO:0000256" key="2">
    <source>
        <dbReference type="ARBA" id="ARBA00022771"/>
    </source>
</evidence>
<dbReference type="PROSITE" id="PS50089">
    <property type="entry name" value="ZF_RING_2"/>
    <property type="match status" value="1"/>
</dbReference>
<evidence type="ECO:0000256" key="6">
    <source>
        <dbReference type="SAM" id="MobiDB-lite"/>
    </source>
</evidence>
<dbReference type="InterPro" id="IPR052639">
    <property type="entry name" value="TRAIP_ubiq-protein_ligase"/>
</dbReference>
<dbReference type="SUPFAM" id="SSF57850">
    <property type="entry name" value="RING/U-box"/>
    <property type="match status" value="1"/>
</dbReference>
<keyword evidence="5" id="KW-0175">Coiled coil</keyword>
<dbReference type="SMART" id="SM00184">
    <property type="entry name" value="RING"/>
    <property type="match status" value="1"/>
</dbReference>
<dbReference type="InterPro" id="IPR013083">
    <property type="entry name" value="Znf_RING/FYVE/PHD"/>
</dbReference>
<dbReference type="PANTHER" id="PTHR46569:SF1">
    <property type="entry name" value="E3 UBIQUITIN-PROTEIN LIGASE RFWD3-RELATED"/>
    <property type="match status" value="1"/>
</dbReference>
<protein>
    <submittedName>
        <fullName evidence="8">Oidioi.mRNA.OKI2018_I69.XSR.g16656.t1.cds</fullName>
    </submittedName>
</protein>
<feature type="region of interest" description="Disordered" evidence="6">
    <location>
        <begin position="380"/>
        <end position="516"/>
    </location>
</feature>
<accession>A0ABN7SL27</accession>
<evidence type="ECO:0000259" key="7">
    <source>
        <dbReference type="PROSITE" id="PS50089"/>
    </source>
</evidence>
<feature type="compositionally biased region" description="Acidic residues" evidence="6">
    <location>
        <begin position="385"/>
        <end position="398"/>
    </location>
</feature>
<evidence type="ECO:0000256" key="5">
    <source>
        <dbReference type="SAM" id="Coils"/>
    </source>
</evidence>
<keyword evidence="2 4" id="KW-0863">Zinc-finger</keyword>
<dbReference type="Gene3D" id="3.30.40.10">
    <property type="entry name" value="Zinc/RING finger domain, C3HC4 (zinc finger)"/>
    <property type="match status" value="1"/>
</dbReference>
<evidence type="ECO:0000313" key="9">
    <source>
        <dbReference type="Proteomes" id="UP001158576"/>
    </source>
</evidence>
<dbReference type="EMBL" id="OU015569">
    <property type="protein sequence ID" value="CAG5099728.1"/>
    <property type="molecule type" value="Genomic_DNA"/>
</dbReference>
<organism evidence="8 9">
    <name type="scientific">Oikopleura dioica</name>
    <name type="common">Tunicate</name>
    <dbReference type="NCBI Taxonomy" id="34765"/>
    <lineage>
        <taxon>Eukaryota</taxon>
        <taxon>Metazoa</taxon>
        <taxon>Chordata</taxon>
        <taxon>Tunicata</taxon>
        <taxon>Appendicularia</taxon>
        <taxon>Copelata</taxon>
        <taxon>Oikopleuridae</taxon>
        <taxon>Oikopleura</taxon>
    </lineage>
</organism>
<dbReference type="Proteomes" id="UP001158576">
    <property type="component" value="Chromosome XSR"/>
</dbReference>
<dbReference type="PANTHER" id="PTHR46569">
    <property type="entry name" value="E3 UBIQUITIN-PROTEIN LIGASE TRAIP"/>
    <property type="match status" value="1"/>
</dbReference>
<evidence type="ECO:0000256" key="3">
    <source>
        <dbReference type="ARBA" id="ARBA00022833"/>
    </source>
</evidence>
<sequence>MTIVTECSVCTDELTNECAISACPCGHTFHRACLDEWLKQCRNQPICPTCRSKANRSSIVKQLYFAIPNNTTLSESPSKDSSRLRNRISALEAQVLEEQRSKRENEGKVQSLTEEVTKLKKSRDKLKNKEKADSTRLSALKMKCDHIAAEANELRCDLATVQSKYDKVKELESDIRIVDRVKNLRQCTTDDPSWIQGLQSRADINETFKYATMIQKEYTRLLAEHEKRNSRITNLERDLRREKMRVENLKEDNQLLIRQKESAQEEITAIRMKFDLAKRANPESETFVRICTESPLSDDLLAKLKKRKSDAGSSSCIDLTTPPMKKQKTTPYGSCSSTFCDSSLFNDALALTESNTPNLPEKATQKTDLKSRMQRLEAIKIANESDGDMEDDDLDDESSYSPIIQRSSARPVEARNKSPEKPPPIHSSPPSVFARVKVKTVPQRSPKKKTRSEQDSSSLDVSKLVAQSNLFKKERTNRGNRPFNRLGGSSKANPIKLKSSTRKPNIRDFFANTKMS</sequence>
<evidence type="ECO:0000256" key="4">
    <source>
        <dbReference type="PROSITE-ProRule" id="PRU00175"/>
    </source>
</evidence>
<keyword evidence="1" id="KW-0479">Metal-binding</keyword>
<keyword evidence="3" id="KW-0862">Zinc</keyword>
<feature type="coiled-coil region" evidence="5">
    <location>
        <begin position="81"/>
        <end position="171"/>
    </location>
</feature>
<feature type="compositionally biased region" description="Polar residues" evidence="6">
    <location>
        <begin position="455"/>
        <end position="470"/>
    </location>
</feature>
<evidence type="ECO:0000313" key="8">
    <source>
        <dbReference type="EMBL" id="CAG5099728.1"/>
    </source>
</evidence>
<gene>
    <name evidence="8" type="ORF">OKIOD_LOCUS8214</name>
</gene>
<evidence type="ECO:0000256" key="1">
    <source>
        <dbReference type="ARBA" id="ARBA00022723"/>
    </source>
</evidence>
<reference evidence="8 9" key="1">
    <citation type="submission" date="2021-04" db="EMBL/GenBank/DDBJ databases">
        <authorList>
            <person name="Bliznina A."/>
        </authorList>
    </citation>
    <scope>NUCLEOTIDE SEQUENCE [LARGE SCALE GENOMIC DNA]</scope>
</reference>
<name>A0ABN7SL27_OIKDI</name>
<feature type="coiled-coil region" evidence="5">
    <location>
        <begin position="222"/>
        <end position="273"/>
    </location>
</feature>
<proteinExistence type="predicted"/>
<dbReference type="InterPro" id="IPR001841">
    <property type="entry name" value="Znf_RING"/>
</dbReference>
<feature type="domain" description="RING-type" evidence="7">
    <location>
        <begin position="7"/>
        <end position="51"/>
    </location>
</feature>